<comment type="caution">
    <text evidence="1">The sequence shown here is derived from an EMBL/GenBank/DDBJ whole genome shotgun (WGS) entry which is preliminary data.</text>
</comment>
<sequence>HVIIPDVKLPALCNKHLSVTQGNAVPPVIMVCLRKSDMKWNTLYLLTLFTGFSRTRALSCEAVVSNCWNQDPTVWTRCYEDEITTCLRRSRSSFFFRREVNLSEQVRS</sequence>
<evidence type="ECO:0000313" key="2">
    <source>
        <dbReference type="Proteomes" id="UP001352852"/>
    </source>
</evidence>
<evidence type="ECO:0000313" key="1">
    <source>
        <dbReference type="EMBL" id="MED6292288.1"/>
    </source>
</evidence>
<feature type="non-terminal residue" evidence="1">
    <location>
        <position position="1"/>
    </location>
</feature>
<proteinExistence type="predicted"/>
<keyword evidence="2" id="KW-1185">Reference proteome</keyword>
<dbReference type="Proteomes" id="UP001352852">
    <property type="component" value="Unassembled WGS sequence"/>
</dbReference>
<accession>A0ABU7F140</accession>
<reference evidence="1 2" key="1">
    <citation type="submission" date="2021-06" db="EMBL/GenBank/DDBJ databases">
        <authorList>
            <person name="Palmer J.M."/>
        </authorList>
    </citation>
    <scope>NUCLEOTIDE SEQUENCE [LARGE SCALE GENOMIC DNA]</scope>
    <source>
        <strain evidence="1 2">CL_MEX2019</strain>
        <tissue evidence="1">Muscle</tissue>
    </source>
</reference>
<protein>
    <submittedName>
        <fullName evidence="1">Uncharacterized protein</fullName>
    </submittedName>
</protein>
<organism evidence="1 2">
    <name type="scientific">Characodon lateralis</name>
    <dbReference type="NCBI Taxonomy" id="208331"/>
    <lineage>
        <taxon>Eukaryota</taxon>
        <taxon>Metazoa</taxon>
        <taxon>Chordata</taxon>
        <taxon>Craniata</taxon>
        <taxon>Vertebrata</taxon>
        <taxon>Euteleostomi</taxon>
        <taxon>Actinopterygii</taxon>
        <taxon>Neopterygii</taxon>
        <taxon>Teleostei</taxon>
        <taxon>Neoteleostei</taxon>
        <taxon>Acanthomorphata</taxon>
        <taxon>Ovalentaria</taxon>
        <taxon>Atherinomorphae</taxon>
        <taxon>Cyprinodontiformes</taxon>
        <taxon>Goodeidae</taxon>
        <taxon>Characodon</taxon>
    </lineage>
</organism>
<gene>
    <name evidence="1" type="ORF">CHARACLAT_032368</name>
</gene>
<name>A0ABU7F140_9TELE</name>
<dbReference type="EMBL" id="JAHUTJ010071311">
    <property type="protein sequence ID" value="MED6292288.1"/>
    <property type="molecule type" value="Genomic_DNA"/>
</dbReference>